<dbReference type="Proteomes" id="UP000494245">
    <property type="component" value="Unassembled WGS sequence"/>
</dbReference>
<comment type="caution">
    <text evidence="1">The sequence shown here is derived from an EMBL/GenBank/DDBJ whole genome shotgun (WGS) entry which is preliminary data.</text>
</comment>
<evidence type="ECO:0000313" key="1">
    <source>
        <dbReference type="EMBL" id="GFK95740.1"/>
    </source>
</evidence>
<keyword evidence="2" id="KW-1185">Reference proteome</keyword>
<reference evidence="1 2" key="1">
    <citation type="submission" date="2020-04" db="EMBL/GenBank/DDBJ databases">
        <authorList>
            <consortium name="Desulfovibrio sp. FSS-1 genome sequencing consortium"/>
            <person name="Shimoshige H."/>
            <person name="Kobayashi H."/>
            <person name="Maekawa T."/>
        </authorList>
    </citation>
    <scope>NUCLEOTIDE SEQUENCE [LARGE SCALE GENOMIC DNA]</scope>
    <source>
        <strain evidence="1 2">SIID29052-01</strain>
    </source>
</reference>
<name>A0A6V8LY34_9BACT</name>
<proteinExistence type="predicted"/>
<reference evidence="1 2" key="2">
    <citation type="submission" date="2020-05" db="EMBL/GenBank/DDBJ databases">
        <title>Draft genome sequence of Desulfovibrio sp. strainFSS-1.</title>
        <authorList>
            <person name="Shimoshige H."/>
            <person name="Kobayashi H."/>
            <person name="Maekawa T."/>
        </authorList>
    </citation>
    <scope>NUCLEOTIDE SEQUENCE [LARGE SCALE GENOMIC DNA]</scope>
    <source>
        <strain evidence="1 2">SIID29052-01</strain>
    </source>
</reference>
<dbReference type="EMBL" id="BLTE01000021">
    <property type="protein sequence ID" value="GFK95740.1"/>
    <property type="molecule type" value="Genomic_DNA"/>
</dbReference>
<dbReference type="AlphaFoldDB" id="A0A6V8LY34"/>
<gene>
    <name evidence="1" type="ORF">NNJEOMEG_03608</name>
</gene>
<accession>A0A6V8LY34</accession>
<evidence type="ECO:0000313" key="2">
    <source>
        <dbReference type="Proteomes" id="UP000494245"/>
    </source>
</evidence>
<protein>
    <submittedName>
        <fullName evidence="1">Uncharacterized protein</fullName>
    </submittedName>
</protein>
<sequence length="161" mass="18125">MNVKKPLIALGCLLAVCIAGFALFNAWFYPPHGLERLAREQSAEAWDIAARGFCASSGLTFERVDFIKQRAPSTGGEAYVWGVARCRTADGRQRLAWIYLEWSTKRDLWMRGYTTVLADSDDEIYYTPTFPGQYGRAATALGKIMRENARHVREYLMGSAT</sequence>
<dbReference type="RefSeq" id="WP_173086879.1">
    <property type="nucleotide sequence ID" value="NZ_BLTE01000021.1"/>
</dbReference>
<organism evidence="1 2">
    <name type="scientific">Fundidesulfovibrio magnetotacticus</name>
    <dbReference type="NCBI Taxonomy" id="2730080"/>
    <lineage>
        <taxon>Bacteria</taxon>
        <taxon>Pseudomonadati</taxon>
        <taxon>Thermodesulfobacteriota</taxon>
        <taxon>Desulfovibrionia</taxon>
        <taxon>Desulfovibrionales</taxon>
        <taxon>Desulfovibrionaceae</taxon>
        <taxon>Fundidesulfovibrio</taxon>
    </lineage>
</organism>